<dbReference type="Proteomes" id="UP000198806">
    <property type="component" value="Unassembled WGS sequence"/>
</dbReference>
<sequence>MKKRVLSVLFIVLLFSLLLVGCGSKKKTDIDNTSWVLASAESLGIELSAEEIGMGEFVIEFKTDGKVTVTADGDTSEGTFKVDGDEVTISEGGETMVFTKDGNVLSIDQDGAVLNFEKK</sequence>
<dbReference type="EMBL" id="FOWD01000032">
    <property type="protein sequence ID" value="SFO49951.1"/>
    <property type="molecule type" value="Genomic_DNA"/>
</dbReference>
<dbReference type="RefSeq" id="WP_091687770.1">
    <property type="nucleotide sequence ID" value="NZ_JAWHGJ010000034.1"/>
</dbReference>
<gene>
    <name evidence="1" type="ORF">SAMN04489757_13220</name>
</gene>
<evidence type="ECO:0000313" key="1">
    <source>
        <dbReference type="EMBL" id="SFO49951.1"/>
    </source>
</evidence>
<reference evidence="1 2" key="1">
    <citation type="submission" date="2016-10" db="EMBL/GenBank/DDBJ databases">
        <authorList>
            <person name="de Groot N.N."/>
        </authorList>
    </citation>
    <scope>NUCLEOTIDE SEQUENCE [LARGE SCALE GENOMIC DNA]</scope>
    <source>
        <strain evidence="1 2">DSM 1283</strain>
    </source>
</reference>
<proteinExistence type="predicted"/>
<accession>A0A1I5HQ42</accession>
<protein>
    <submittedName>
        <fullName evidence="1">Uncharacterized protein</fullName>
    </submittedName>
</protein>
<evidence type="ECO:0000313" key="2">
    <source>
        <dbReference type="Proteomes" id="UP000198806"/>
    </source>
</evidence>
<name>A0A1I5HQ42_9FIRM</name>
<organism evidence="1 2">
    <name type="scientific">Anaerocolumna aminovalerica</name>
    <dbReference type="NCBI Taxonomy" id="1527"/>
    <lineage>
        <taxon>Bacteria</taxon>
        <taxon>Bacillati</taxon>
        <taxon>Bacillota</taxon>
        <taxon>Clostridia</taxon>
        <taxon>Lachnospirales</taxon>
        <taxon>Lachnospiraceae</taxon>
        <taxon>Anaerocolumna</taxon>
    </lineage>
</organism>
<keyword evidence="2" id="KW-1185">Reference proteome</keyword>
<dbReference type="AlphaFoldDB" id="A0A1I5HQ42"/>
<dbReference type="PROSITE" id="PS51257">
    <property type="entry name" value="PROKAR_LIPOPROTEIN"/>
    <property type="match status" value="1"/>
</dbReference>